<keyword evidence="1" id="KW-0479">Metal-binding</keyword>
<evidence type="ECO:0000256" key="3">
    <source>
        <dbReference type="ARBA" id="ARBA00023002"/>
    </source>
</evidence>
<reference evidence="5 6" key="1">
    <citation type="submission" date="2019-08" db="EMBL/GenBank/DDBJ databases">
        <title>Deep-cultivation of Planctomycetes and their phenomic and genomic characterization uncovers novel biology.</title>
        <authorList>
            <person name="Wiegand S."/>
            <person name="Jogler M."/>
            <person name="Boedeker C."/>
            <person name="Pinto D."/>
            <person name="Vollmers J."/>
            <person name="Rivas-Marin E."/>
            <person name="Kohn T."/>
            <person name="Peeters S.H."/>
            <person name="Heuer A."/>
            <person name="Rast P."/>
            <person name="Oberbeckmann S."/>
            <person name="Bunk B."/>
            <person name="Jeske O."/>
            <person name="Meyerdierks A."/>
            <person name="Storesund J.E."/>
            <person name="Kallscheuer N."/>
            <person name="Luecker S."/>
            <person name="Lage O.M."/>
            <person name="Pohl T."/>
            <person name="Merkel B.J."/>
            <person name="Hornburger P."/>
            <person name="Mueller R.-W."/>
            <person name="Bruemmer F."/>
            <person name="Labrenz M."/>
            <person name="Spormann A.M."/>
            <person name="Op den Camp H."/>
            <person name="Overmann J."/>
            <person name="Amann R."/>
            <person name="Jetten M.S.M."/>
            <person name="Mascher T."/>
            <person name="Medema M.H."/>
            <person name="Devos D.P."/>
            <person name="Kaster A.-K."/>
            <person name="Ovreas L."/>
            <person name="Rohde M."/>
            <person name="Galperin M.Y."/>
            <person name="Jogler C."/>
        </authorList>
    </citation>
    <scope>NUCLEOTIDE SEQUENCE [LARGE SCALE GENOMIC DNA]</scope>
    <source>
        <strain evidence="5 6">UC8</strain>
    </source>
</reference>
<dbReference type="InterPro" id="IPR011032">
    <property type="entry name" value="GroES-like_sf"/>
</dbReference>
<dbReference type="GO" id="GO:0008743">
    <property type="term" value="F:L-threonine 3-dehydrogenase activity"/>
    <property type="evidence" value="ECO:0007669"/>
    <property type="project" value="UniProtKB-EC"/>
</dbReference>
<dbReference type="NCBIfam" id="TIGR03366">
    <property type="entry name" value="HpnZ_proposed"/>
    <property type="match status" value="1"/>
</dbReference>
<feature type="domain" description="Enoyl reductase (ER)" evidence="4">
    <location>
        <begin position="19"/>
        <end position="369"/>
    </location>
</feature>
<dbReference type="Pfam" id="PF08240">
    <property type="entry name" value="ADH_N"/>
    <property type="match status" value="1"/>
</dbReference>
<proteinExistence type="predicted"/>
<evidence type="ECO:0000313" key="5">
    <source>
        <dbReference type="EMBL" id="QEG41127.1"/>
    </source>
</evidence>
<dbReference type="PANTHER" id="PTHR43401">
    <property type="entry name" value="L-THREONINE 3-DEHYDROGENASE"/>
    <property type="match status" value="1"/>
</dbReference>
<dbReference type="Pfam" id="PF00107">
    <property type="entry name" value="ADH_zinc_N"/>
    <property type="match status" value="1"/>
</dbReference>
<dbReference type="GO" id="GO:0046872">
    <property type="term" value="F:metal ion binding"/>
    <property type="evidence" value="ECO:0007669"/>
    <property type="project" value="UniProtKB-KW"/>
</dbReference>
<dbReference type="CDD" id="cd08231">
    <property type="entry name" value="MDR_TM0436_like"/>
    <property type="match status" value="1"/>
</dbReference>
<dbReference type="PANTHER" id="PTHR43401:SF2">
    <property type="entry name" value="L-THREONINE 3-DEHYDROGENASE"/>
    <property type="match status" value="1"/>
</dbReference>
<dbReference type="InterPro" id="IPR020843">
    <property type="entry name" value="ER"/>
</dbReference>
<keyword evidence="2" id="KW-0862">Zinc</keyword>
<sequence>MTALNNHLTIDGFAMEFDSTSREFVRRPVKSLPLESGELLIRVTLCTICGSDLHTFQGRRSAPAGCVLGHEIIGEVVAWEGNELPRDYHGHVLQPGQRVTWAMAVGCGECFFCRHNLTQKCERLFKYGHQVRRDGGPSGGLSPFCVLVPGTPVFPIPDCLPDEVACPANCATATVFAAIRLIAETHALAGATVLITGAGMLGLTAAAQLSDAGAEHIVVADPDAERLQTARSFGATHGISAADPAGLKEVLGQLSQGRGADIALDFAGVPAAVQTCIDAVRVGGCVLLAGSVFPTDALALAPENIVRRMLTVRGLHNYQADDLAQGLRFLERTQGRFPFEQLVARTFPLEQTQQAFEYAGQQRPVRLAVRP</sequence>
<dbReference type="AlphaFoldDB" id="A0A5B9QPW1"/>
<name>A0A5B9QPW1_9BACT</name>
<dbReference type="Proteomes" id="UP000325286">
    <property type="component" value="Chromosome"/>
</dbReference>
<dbReference type="InterPro" id="IPR036291">
    <property type="entry name" value="NAD(P)-bd_dom_sf"/>
</dbReference>
<dbReference type="EMBL" id="CP042914">
    <property type="protein sequence ID" value="QEG41127.1"/>
    <property type="molecule type" value="Genomic_DNA"/>
</dbReference>
<dbReference type="SMART" id="SM00829">
    <property type="entry name" value="PKS_ER"/>
    <property type="match status" value="1"/>
</dbReference>
<evidence type="ECO:0000256" key="2">
    <source>
        <dbReference type="ARBA" id="ARBA00022833"/>
    </source>
</evidence>
<dbReference type="InterPro" id="IPR013154">
    <property type="entry name" value="ADH-like_N"/>
</dbReference>
<dbReference type="InterPro" id="IPR013149">
    <property type="entry name" value="ADH-like_C"/>
</dbReference>
<dbReference type="RefSeq" id="WP_238388582.1">
    <property type="nucleotide sequence ID" value="NZ_CP042914.1"/>
</dbReference>
<evidence type="ECO:0000313" key="6">
    <source>
        <dbReference type="Proteomes" id="UP000325286"/>
    </source>
</evidence>
<evidence type="ECO:0000259" key="4">
    <source>
        <dbReference type="SMART" id="SM00829"/>
    </source>
</evidence>
<accession>A0A5B9QPW1</accession>
<dbReference type="Gene3D" id="3.40.50.720">
    <property type="entry name" value="NAD(P)-binding Rossmann-like Domain"/>
    <property type="match status" value="1"/>
</dbReference>
<dbReference type="KEGG" id="rul:UC8_31460"/>
<organism evidence="5 6">
    <name type="scientific">Roseimaritima ulvae</name>
    <dbReference type="NCBI Taxonomy" id="980254"/>
    <lineage>
        <taxon>Bacteria</taxon>
        <taxon>Pseudomonadati</taxon>
        <taxon>Planctomycetota</taxon>
        <taxon>Planctomycetia</taxon>
        <taxon>Pirellulales</taxon>
        <taxon>Pirellulaceae</taxon>
        <taxon>Roseimaritima</taxon>
    </lineage>
</organism>
<dbReference type="EC" id="1.1.1.103" evidence="5"/>
<keyword evidence="6" id="KW-1185">Reference proteome</keyword>
<dbReference type="InterPro" id="IPR017743">
    <property type="entry name" value="ADH_phosphonate_catab-assoc"/>
</dbReference>
<dbReference type="InterPro" id="IPR050129">
    <property type="entry name" value="Zn_alcohol_dh"/>
</dbReference>
<keyword evidence="3 5" id="KW-0560">Oxidoreductase</keyword>
<dbReference type="SUPFAM" id="SSF50129">
    <property type="entry name" value="GroES-like"/>
    <property type="match status" value="1"/>
</dbReference>
<gene>
    <name evidence="5" type="primary">tdh_2</name>
    <name evidence="5" type="ORF">UC8_31460</name>
</gene>
<dbReference type="SUPFAM" id="SSF51735">
    <property type="entry name" value="NAD(P)-binding Rossmann-fold domains"/>
    <property type="match status" value="1"/>
</dbReference>
<dbReference type="Gene3D" id="3.90.180.10">
    <property type="entry name" value="Medium-chain alcohol dehydrogenases, catalytic domain"/>
    <property type="match status" value="1"/>
</dbReference>
<protein>
    <submittedName>
        <fullName evidence="5">L-threonine 3-dehydrogenase</fullName>
        <ecNumber evidence="5">1.1.1.103</ecNumber>
    </submittedName>
</protein>
<evidence type="ECO:0000256" key="1">
    <source>
        <dbReference type="ARBA" id="ARBA00022723"/>
    </source>
</evidence>